<keyword evidence="3" id="KW-1185">Reference proteome</keyword>
<reference evidence="2" key="1">
    <citation type="journal article" date="2022" name="Int. J. Mol. Sci.">
        <title>Draft Genome of Tanacetum Coccineum: Genomic Comparison of Closely Related Tanacetum-Family Plants.</title>
        <authorList>
            <person name="Yamashiro T."/>
            <person name="Shiraishi A."/>
            <person name="Nakayama K."/>
            <person name="Satake H."/>
        </authorList>
    </citation>
    <scope>NUCLEOTIDE SEQUENCE</scope>
</reference>
<dbReference type="Proteomes" id="UP001151760">
    <property type="component" value="Unassembled WGS sequence"/>
</dbReference>
<proteinExistence type="predicted"/>
<accession>A0ABQ5C082</accession>
<feature type="compositionally biased region" description="Basic and acidic residues" evidence="1">
    <location>
        <begin position="21"/>
        <end position="31"/>
    </location>
</feature>
<gene>
    <name evidence="2" type="ORF">Tco_0878193</name>
</gene>
<evidence type="ECO:0000313" key="3">
    <source>
        <dbReference type="Proteomes" id="UP001151760"/>
    </source>
</evidence>
<evidence type="ECO:0000256" key="1">
    <source>
        <dbReference type="SAM" id="MobiDB-lite"/>
    </source>
</evidence>
<organism evidence="2 3">
    <name type="scientific">Tanacetum coccineum</name>
    <dbReference type="NCBI Taxonomy" id="301880"/>
    <lineage>
        <taxon>Eukaryota</taxon>
        <taxon>Viridiplantae</taxon>
        <taxon>Streptophyta</taxon>
        <taxon>Embryophyta</taxon>
        <taxon>Tracheophyta</taxon>
        <taxon>Spermatophyta</taxon>
        <taxon>Magnoliopsida</taxon>
        <taxon>eudicotyledons</taxon>
        <taxon>Gunneridae</taxon>
        <taxon>Pentapetalae</taxon>
        <taxon>asterids</taxon>
        <taxon>campanulids</taxon>
        <taxon>Asterales</taxon>
        <taxon>Asteraceae</taxon>
        <taxon>Asteroideae</taxon>
        <taxon>Anthemideae</taxon>
        <taxon>Anthemidinae</taxon>
        <taxon>Tanacetum</taxon>
    </lineage>
</organism>
<sequence>MSSRGWAKGKKACSRVSGPKTHLDIGTRMPKETQVLGEPLKTRTVEKGRQETLFKAMSHSLMKDRERSKENETCENDGGGHWKSKSKKPKSTTDEEYISQPWLCKETDPFTLMIRNFEFPKRICMPSNVKMYDVSGDPEDHLRKFQTAAKAE</sequence>
<feature type="region of interest" description="Disordered" evidence="1">
    <location>
        <begin position="59"/>
        <end position="97"/>
    </location>
</feature>
<evidence type="ECO:0000313" key="2">
    <source>
        <dbReference type="EMBL" id="GJT19487.1"/>
    </source>
</evidence>
<reference evidence="2" key="2">
    <citation type="submission" date="2022-01" db="EMBL/GenBank/DDBJ databases">
        <authorList>
            <person name="Yamashiro T."/>
            <person name="Shiraishi A."/>
            <person name="Satake H."/>
            <person name="Nakayama K."/>
        </authorList>
    </citation>
    <scope>NUCLEOTIDE SEQUENCE</scope>
</reference>
<comment type="caution">
    <text evidence="2">The sequence shown here is derived from an EMBL/GenBank/DDBJ whole genome shotgun (WGS) entry which is preliminary data.</text>
</comment>
<evidence type="ECO:0008006" key="4">
    <source>
        <dbReference type="Google" id="ProtNLM"/>
    </source>
</evidence>
<name>A0ABQ5C082_9ASTR</name>
<dbReference type="EMBL" id="BQNB010013721">
    <property type="protein sequence ID" value="GJT19487.1"/>
    <property type="molecule type" value="Genomic_DNA"/>
</dbReference>
<feature type="region of interest" description="Disordered" evidence="1">
    <location>
        <begin position="1"/>
        <end position="32"/>
    </location>
</feature>
<feature type="compositionally biased region" description="Basic and acidic residues" evidence="1">
    <location>
        <begin position="61"/>
        <end position="72"/>
    </location>
</feature>
<protein>
    <recommendedName>
        <fullName evidence="4">Reverse transcriptase domain-containing protein</fullName>
    </recommendedName>
</protein>